<dbReference type="EMBL" id="JACBYW010000008">
    <property type="protein sequence ID" value="NYH80680.1"/>
    <property type="molecule type" value="Genomic_DNA"/>
</dbReference>
<protein>
    <submittedName>
        <fullName evidence="2">Uncharacterized protein (DUF849 family)</fullName>
    </submittedName>
</protein>
<evidence type="ECO:0000256" key="1">
    <source>
        <dbReference type="SAM" id="MobiDB-lite"/>
    </source>
</evidence>
<dbReference type="InterPro" id="IPR008567">
    <property type="entry name" value="BKACE"/>
</dbReference>
<accession>A0A852Z3E5</accession>
<dbReference type="Proteomes" id="UP000548304">
    <property type="component" value="Unassembled WGS sequence"/>
</dbReference>
<organism evidence="2 3">
    <name type="scientific">Actinopolyspora biskrensis</name>
    <dbReference type="NCBI Taxonomy" id="1470178"/>
    <lineage>
        <taxon>Bacteria</taxon>
        <taxon>Bacillati</taxon>
        <taxon>Actinomycetota</taxon>
        <taxon>Actinomycetes</taxon>
        <taxon>Actinopolysporales</taxon>
        <taxon>Actinopolysporaceae</taxon>
        <taxon>Actinopolyspora</taxon>
    </lineage>
</organism>
<dbReference type="Pfam" id="PF05853">
    <property type="entry name" value="BKACE"/>
    <property type="match status" value="1"/>
</dbReference>
<evidence type="ECO:0000313" key="2">
    <source>
        <dbReference type="EMBL" id="NYH80680.1"/>
    </source>
</evidence>
<dbReference type="AlphaFoldDB" id="A0A852Z3E5"/>
<dbReference type="RefSeq" id="WP_179537009.1">
    <property type="nucleotide sequence ID" value="NZ_JACBYW010000008.1"/>
</dbReference>
<reference evidence="2 3" key="1">
    <citation type="submission" date="2020-07" db="EMBL/GenBank/DDBJ databases">
        <title>Genomic Encyclopedia of Type Strains, Phase III (KMG-III): the genomes of soil and plant-associated and newly described type strains.</title>
        <authorList>
            <person name="Whitman W."/>
        </authorList>
    </citation>
    <scope>NUCLEOTIDE SEQUENCE [LARGE SCALE GENOMIC DNA]</scope>
    <source>
        <strain evidence="2 3">CECT 8576</strain>
    </source>
</reference>
<feature type="region of interest" description="Disordered" evidence="1">
    <location>
        <begin position="1"/>
        <end position="20"/>
    </location>
</feature>
<dbReference type="PANTHER" id="PTHR37418:SF1">
    <property type="entry name" value="3-KETO-5-AMINOHEXANOATE CLEAVAGE PROTEIN"/>
    <property type="match status" value="1"/>
</dbReference>
<proteinExistence type="predicted"/>
<keyword evidence="3" id="KW-1185">Reference proteome</keyword>
<comment type="caution">
    <text evidence="2">The sequence shown here is derived from an EMBL/GenBank/DDBJ whole genome shotgun (WGS) entry which is preliminary data.</text>
</comment>
<gene>
    <name evidence="2" type="ORF">FHR84_004046</name>
</gene>
<dbReference type="Gene3D" id="3.20.20.70">
    <property type="entry name" value="Aldolase class I"/>
    <property type="match status" value="1"/>
</dbReference>
<name>A0A852Z3E5_9ACTN</name>
<dbReference type="GO" id="GO:0043720">
    <property type="term" value="F:3-keto-5-aminohexanoate cleavage activity"/>
    <property type="evidence" value="ECO:0007669"/>
    <property type="project" value="InterPro"/>
</dbReference>
<evidence type="ECO:0000313" key="3">
    <source>
        <dbReference type="Proteomes" id="UP000548304"/>
    </source>
</evidence>
<dbReference type="PANTHER" id="PTHR37418">
    <property type="entry name" value="3-KETO-5-AMINOHEXANOATE CLEAVAGE ENZYME-RELATED"/>
    <property type="match status" value="1"/>
</dbReference>
<sequence length="238" mass="24642">MLQVCLNGARGPREHHHLPVQPPDLAKAAADSVAAGAEDIHLHPKTPDGTDSLDPATVAAAVNAVRAAAPGTPVGITTGTWTAPDTEARLTAIGSWTVLPDHASVNWHEQGAAEIALALMERGIGVETGIHSGTNAEDDFAQWPQRGRVLRVLAGVTDPTPNGAANTATTLLERIGPGNLPILLHGRGAGAWSVLALAKRRGLHTRIGFEDTFTLPDGDIASDNAALVTEAVRAPPNT</sequence>
<dbReference type="InterPro" id="IPR013785">
    <property type="entry name" value="Aldolase_TIM"/>
</dbReference>